<dbReference type="InParanoid" id="A0A317XU75"/>
<proteinExistence type="predicted"/>
<keyword evidence="3" id="KW-1185">Reference proteome</keyword>
<sequence>MQVLGLELRLSPPALVLSRDTQRSTLSVLSRIQTTSAVGLAGFAVVHLSSPLVGLLSAFTGADLGDRVDAVSRWMLLGRVAYQSALGEPLLWASLVAHVASGILKRLVRTFTATAARLESATATTADVKSKHLQPPTTIPEEDDVEDGRFDTSYAATPASSGLELAPLPDSKSDPSWSWSWSWSSLPRLTTAQWSGYLLTPVVLHHVWMNRLLPASSRAPISSLSPSQLDYAFVSYSLSRPGLTKALAAASYLFLTTAFSLHIVRTMPILRQSVSFSWLFSRSSHQASRKKRSSTNSSSSKCIQTLSVFTVLVASVLAITPMSSKGKLPVSQLIRLRYDAVLDIALPLLWR</sequence>
<dbReference type="GO" id="GO:0055088">
    <property type="term" value="P:lipid homeostasis"/>
    <property type="evidence" value="ECO:0007669"/>
    <property type="project" value="InterPro"/>
</dbReference>
<evidence type="ECO:0000313" key="3">
    <source>
        <dbReference type="Proteomes" id="UP000246740"/>
    </source>
</evidence>
<name>A0A317XU75_9BASI</name>
<dbReference type="AlphaFoldDB" id="A0A317XU75"/>
<dbReference type="EMBL" id="KZ819190">
    <property type="protein sequence ID" value="PWZ01363.1"/>
    <property type="molecule type" value="Genomic_DNA"/>
</dbReference>
<dbReference type="PANTHER" id="PTHR38409">
    <property type="entry name" value="MDM10-COMPLEMENTING PROTEIN 1"/>
    <property type="match status" value="1"/>
</dbReference>
<feature type="region of interest" description="Disordered" evidence="1">
    <location>
        <begin position="125"/>
        <end position="147"/>
    </location>
</feature>
<dbReference type="OrthoDB" id="10259513at2759"/>
<accession>A0A317XU75</accession>
<evidence type="ECO:0000256" key="1">
    <source>
        <dbReference type="SAM" id="MobiDB-lite"/>
    </source>
</evidence>
<organism evidence="2 3">
    <name type="scientific">Testicularia cyperi</name>
    <dbReference type="NCBI Taxonomy" id="1882483"/>
    <lineage>
        <taxon>Eukaryota</taxon>
        <taxon>Fungi</taxon>
        <taxon>Dikarya</taxon>
        <taxon>Basidiomycota</taxon>
        <taxon>Ustilaginomycotina</taxon>
        <taxon>Ustilaginomycetes</taxon>
        <taxon>Ustilaginales</taxon>
        <taxon>Anthracoideaceae</taxon>
        <taxon>Testicularia</taxon>
    </lineage>
</organism>
<dbReference type="Proteomes" id="UP000246740">
    <property type="component" value="Unassembled WGS sequence"/>
</dbReference>
<dbReference type="InterPro" id="IPR039960">
    <property type="entry name" value="MCP1"/>
</dbReference>
<protein>
    <recommendedName>
        <fullName evidence="4">Mitochondrial adapter protein MCP1 transmembrane domain-containing protein</fullName>
    </recommendedName>
</protein>
<dbReference type="PANTHER" id="PTHR38409:SF1">
    <property type="entry name" value="MITOCHONDRIAL ADAPTER PROTEIN MCP1"/>
    <property type="match status" value="1"/>
</dbReference>
<reference evidence="2 3" key="1">
    <citation type="journal article" date="2018" name="Mol. Biol. Evol.">
        <title>Broad Genomic Sampling Reveals a Smut Pathogenic Ancestry of the Fungal Clade Ustilaginomycotina.</title>
        <authorList>
            <person name="Kijpornyongpan T."/>
            <person name="Mondo S.J."/>
            <person name="Barry K."/>
            <person name="Sandor L."/>
            <person name="Lee J."/>
            <person name="Lipzen A."/>
            <person name="Pangilinan J."/>
            <person name="LaButti K."/>
            <person name="Hainaut M."/>
            <person name="Henrissat B."/>
            <person name="Grigoriev I.V."/>
            <person name="Spatafora J.W."/>
            <person name="Aime M.C."/>
        </authorList>
    </citation>
    <scope>NUCLEOTIDE SEQUENCE [LARGE SCALE GENOMIC DNA]</scope>
    <source>
        <strain evidence="2 3">MCA 3645</strain>
    </source>
</reference>
<gene>
    <name evidence="2" type="ORF">BCV70DRAFT_198792</name>
</gene>
<evidence type="ECO:0000313" key="2">
    <source>
        <dbReference type="EMBL" id="PWZ01363.1"/>
    </source>
</evidence>
<evidence type="ECO:0008006" key="4">
    <source>
        <dbReference type="Google" id="ProtNLM"/>
    </source>
</evidence>